<proteinExistence type="predicted"/>
<evidence type="ECO:0000313" key="2">
    <source>
        <dbReference type="Proteomes" id="UP000719412"/>
    </source>
</evidence>
<protein>
    <submittedName>
        <fullName evidence="1">Uncharacterized protein</fullName>
    </submittedName>
</protein>
<dbReference type="AlphaFoldDB" id="A0A8J6H7Q5"/>
<reference evidence="1" key="1">
    <citation type="journal article" date="2020" name="J Insects Food Feed">
        <title>The yellow mealworm (Tenebrio molitor) genome: a resource for the emerging insects as food and feed industry.</title>
        <authorList>
            <person name="Eriksson T."/>
            <person name="Andere A."/>
            <person name="Kelstrup H."/>
            <person name="Emery V."/>
            <person name="Picard C."/>
        </authorList>
    </citation>
    <scope>NUCLEOTIDE SEQUENCE</scope>
    <source>
        <strain evidence="1">Stoneville</strain>
        <tissue evidence="1">Whole head</tissue>
    </source>
</reference>
<keyword evidence="2" id="KW-1185">Reference proteome</keyword>
<organism evidence="1 2">
    <name type="scientific">Tenebrio molitor</name>
    <name type="common">Yellow mealworm beetle</name>
    <dbReference type="NCBI Taxonomy" id="7067"/>
    <lineage>
        <taxon>Eukaryota</taxon>
        <taxon>Metazoa</taxon>
        <taxon>Ecdysozoa</taxon>
        <taxon>Arthropoda</taxon>
        <taxon>Hexapoda</taxon>
        <taxon>Insecta</taxon>
        <taxon>Pterygota</taxon>
        <taxon>Neoptera</taxon>
        <taxon>Endopterygota</taxon>
        <taxon>Coleoptera</taxon>
        <taxon>Polyphaga</taxon>
        <taxon>Cucujiformia</taxon>
        <taxon>Tenebrionidae</taxon>
        <taxon>Tenebrio</taxon>
    </lineage>
</organism>
<evidence type="ECO:0000313" key="1">
    <source>
        <dbReference type="EMBL" id="KAH0809396.1"/>
    </source>
</evidence>
<dbReference type="EMBL" id="JABDTM020028164">
    <property type="protein sequence ID" value="KAH0809396.1"/>
    <property type="molecule type" value="Genomic_DNA"/>
</dbReference>
<comment type="caution">
    <text evidence="1">The sequence shown here is derived from an EMBL/GenBank/DDBJ whole genome shotgun (WGS) entry which is preliminary data.</text>
</comment>
<dbReference type="Proteomes" id="UP000719412">
    <property type="component" value="Unassembled WGS sequence"/>
</dbReference>
<reference evidence="1" key="2">
    <citation type="submission" date="2021-08" db="EMBL/GenBank/DDBJ databases">
        <authorList>
            <person name="Eriksson T."/>
        </authorList>
    </citation>
    <scope>NUCLEOTIDE SEQUENCE</scope>
    <source>
        <strain evidence="1">Stoneville</strain>
        <tissue evidence="1">Whole head</tissue>
    </source>
</reference>
<accession>A0A8J6H7Q5</accession>
<gene>
    <name evidence="1" type="ORF">GEV33_013394</name>
</gene>
<name>A0A8J6H7Q5_TENMO</name>
<sequence>MQSLTPNRFILHDVYTDPDKFLHVIAWKMNEICCFLWEKCVSILALVDKHKKSAYRVILDGTREREKNVKHMGNKTESRRHRYGMRGKPGGYSLIKGCIQLACSVVQKSEYIWQQRETMPNSVNPSVCVFRISAPMSRKVCIADKPRFMSRCFRSLFIGERKVVICAVGAVVRRRVVILGADSKEKALFNGDASLISFNYAGTRRTAIKQHFFFVDGVVLCARRQRQRADLSWRNNADERVHLLFPPKGGRAAETFQSLFSYTDGKIRDGYGEDGCGRKVEHKPKVSVENRRCFIVSFGVLIASHNPYYDDGIIKKTPKSIDVHPVEFGIWSLRHVGSEVFPIGEEKVVAADVFTLSSIYNCRVLSAKRGRLFACVRMSDWTLNDVTDNVMGCQRQKSGCSTIDDSEKRLSGPIAPEPLSKRQGRMTYSFGEATTSVYASPEMALGRKYARDVYDVVTSTPRRRMLIYRGYIHLFGVERIAGERLIRDSDAGCGFPGATIVAGRRKINGRIRVGISFVVSEMPVKYRYDPDNNRQQHVAHARINRTVQNEIIVSVLLWRRGVEFWAIDGIASRIPDLRESKLWRSEAIKNQRPRKAPVKRKQAPPLNNTRIRFDFHVNSGRGGGSLMRKGALLDRLEEALLPKKLRVALLSFSGRPRPHLYKQTSAPSIAVAVVDSEGGSDTSSDGTSRRINPCDEATVNTQVRRI</sequence>